<name>C5KWM4_PERM5</name>
<feature type="region of interest" description="Disordered" evidence="1">
    <location>
        <begin position="190"/>
        <end position="279"/>
    </location>
</feature>
<dbReference type="InParanoid" id="C5KWM4"/>
<feature type="compositionally biased region" description="Low complexity" evidence="1">
    <location>
        <begin position="265"/>
        <end position="279"/>
    </location>
</feature>
<keyword evidence="3" id="KW-1185">Reference proteome</keyword>
<dbReference type="EMBL" id="GG677039">
    <property type="protein sequence ID" value="EER11099.1"/>
    <property type="molecule type" value="Genomic_DNA"/>
</dbReference>
<evidence type="ECO:0000313" key="2">
    <source>
        <dbReference type="EMBL" id="EER11099.1"/>
    </source>
</evidence>
<dbReference type="AlphaFoldDB" id="C5KWM4"/>
<organism evidence="3">
    <name type="scientific">Perkinsus marinus (strain ATCC 50983 / TXsc)</name>
    <dbReference type="NCBI Taxonomy" id="423536"/>
    <lineage>
        <taxon>Eukaryota</taxon>
        <taxon>Sar</taxon>
        <taxon>Alveolata</taxon>
        <taxon>Perkinsozoa</taxon>
        <taxon>Perkinsea</taxon>
        <taxon>Perkinsida</taxon>
        <taxon>Perkinsidae</taxon>
        <taxon>Perkinsus</taxon>
    </lineage>
</organism>
<protein>
    <submittedName>
        <fullName evidence="2">Uncharacterized protein</fullName>
    </submittedName>
</protein>
<dbReference type="GeneID" id="9056480"/>
<proteinExistence type="predicted"/>
<dbReference type="OrthoDB" id="10594252at2759"/>
<evidence type="ECO:0000313" key="3">
    <source>
        <dbReference type="Proteomes" id="UP000007800"/>
    </source>
</evidence>
<feature type="region of interest" description="Disordered" evidence="1">
    <location>
        <begin position="1"/>
        <end position="44"/>
    </location>
</feature>
<reference evidence="2 3" key="1">
    <citation type="submission" date="2008-07" db="EMBL/GenBank/DDBJ databases">
        <authorList>
            <person name="El-Sayed N."/>
            <person name="Caler E."/>
            <person name="Inman J."/>
            <person name="Amedeo P."/>
            <person name="Hass B."/>
            <person name="Wortman J."/>
        </authorList>
    </citation>
    <scope>NUCLEOTIDE SEQUENCE [LARGE SCALE GENOMIC DNA]</scope>
    <source>
        <strain evidence="3">ATCC 50983 / TXsc</strain>
    </source>
</reference>
<accession>C5KWM4</accession>
<feature type="compositionally biased region" description="Acidic residues" evidence="1">
    <location>
        <begin position="227"/>
        <end position="246"/>
    </location>
</feature>
<gene>
    <name evidence="2" type="ORF">Pmar_PMAR020078</name>
</gene>
<evidence type="ECO:0000256" key="1">
    <source>
        <dbReference type="SAM" id="MobiDB-lite"/>
    </source>
</evidence>
<dbReference type="RefSeq" id="XP_002779304.1">
    <property type="nucleotide sequence ID" value="XM_002779258.1"/>
</dbReference>
<dbReference type="Proteomes" id="UP000007800">
    <property type="component" value="Unassembled WGS sequence"/>
</dbReference>
<sequence length="302" mass="32382">MPVSSTAAPAKLSADGTSRDFAKATPESLQTSPRGHPKGVQTDRSVAAFAQGLAHEVAVEVGEFLGEKEADSGIAVDREASPSKPDKRFCTACGRRATIGVPKNTQTELSEDDPEDGVLWPKLSAYLYKGPTKHLAMNMSTQTEYTAAGAFHDLFHDVGQIIMQTKEEESETSGEEYALDDSKSSIGIISSRKRTLNRGLPAASSSDSRSPVERRHESSAQNHGENDAEIDDDWEISDDEVDDADDTMSPSKRPSKKSESARTVSTKGSSSTGSEWSRRWLGSLTSRLSSTAALGSGQDHSS</sequence>